<dbReference type="CDD" id="cd06225">
    <property type="entry name" value="HAMP"/>
    <property type="match status" value="1"/>
</dbReference>
<proteinExistence type="inferred from homology"/>
<evidence type="ECO:0000313" key="9">
    <source>
        <dbReference type="EMBL" id="MCO8274767.1"/>
    </source>
</evidence>
<comment type="caution">
    <text evidence="9">The sequence shown here is derived from an EMBL/GenBank/DDBJ whole genome shotgun (WGS) entry which is preliminary data.</text>
</comment>
<dbReference type="PROSITE" id="PS50885">
    <property type="entry name" value="HAMP"/>
    <property type="match status" value="1"/>
</dbReference>
<keyword evidence="2 6" id="KW-1133">Transmembrane helix</keyword>
<evidence type="ECO:0000256" key="1">
    <source>
        <dbReference type="ARBA" id="ARBA00022692"/>
    </source>
</evidence>
<dbReference type="SUPFAM" id="SSF103190">
    <property type="entry name" value="Sensory domain-like"/>
    <property type="match status" value="1"/>
</dbReference>
<feature type="domain" description="Methyl-accepting transducer" evidence="7">
    <location>
        <begin position="453"/>
        <end position="675"/>
    </location>
</feature>
<sequence length="704" mass="71467">MQISHKLLALGLGGVIATAAVLVVAGAWESSNFADNTEQKVVAQNAQSLDRLTTNVTTLVQSVGNVVQDSVDVSLNAATGLLGQRGGARLSDRSATWTATNQVSQARTTVTLPRMTVGGTWLGQNTDPKRATPYVDDAQAVAGGAITVFQRMNAAGDLLRVGTTVRAATGKRAIGTYIPAVGPDGKPNAVATAIKAGKTYRGVALVVGTPYITTYAPIKDASGRVIGSLFAGVPQAEALTDLTEAVAAGEVGANGWLAVLSTAPTDAGRIVATNIEGGAAGVDLDATDADGKKYVEEIVTKAPALAAGEVWRTSYQLPGSAGAPAGPTTTSVTYYAPYQWAIAIGGYDADAAGPITAVRDGRRDMLVIFGLVAALLALIGGGVAVVFARRISRRLGLLTNGLSRLAHRDLTVSVPVDGKDEIAVAGTELNTAVAELRTVMVEVTSASHGVAATAQQVAATGGELAGSAETAASQAGTVNVAAEGVSHVVQTVAAGAEQMGASISEISSNAQDAAQAGRDGVGLTAAAADVIGELRISTTKIADVVRLIASIAEQTNLLALNATIEAARAGETGKGFAVVATEVKELAQETARATEDVTERVAAIESDTNRAVTAIEAITARIAQVNDYQTAIAAAVEEQAATTAEMARNISEVASGSRDIASGIDAVSGAVDGTRRSVSVSHRAADELNATARRLTGLVDRFTV</sequence>
<dbReference type="InterPro" id="IPR033462">
    <property type="entry name" value="Cache_3-Cache_2"/>
</dbReference>
<dbReference type="Pfam" id="PF00672">
    <property type="entry name" value="HAMP"/>
    <property type="match status" value="1"/>
</dbReference>
<gene>
    <name evidence="9" type="ORF">M1L60_29640</name>
</gene>
<dbReference type="Pfam" id="PF17201">
    <property type="entry name" value="Cache_3-Cache_2"/>
    <property type="match status" value="1"/>
</dbReference>
<evidence type="ECO:0000259" key="8">
    <source>
        <dbReference type="PROSITE" id="PS50885"/>
    </source>
</evidence>
<evidence type="ECO:0000256" key="5">
    <source>
        <dbReference type="PROSITE-ProRule" id="PRU00284"/>
    </source>
</evidence>
<comment type="similarity">
    <text evidence="4">Belongs to the methyl-accepting chemotaxis (MCP) protein family.</text>
</comment>
<dbReference type="RefSeq" id="WP_253240828.1">
    <property type="nucleotide sequence ID" value="NZ_JAMYJR010000032.1"/>
</dbReference>
<dbReference type="PANTHER" id="PTHR32089:SF112">
    <property type="entry name" value="LYSOZYME-LIKE PROTEIN-RELATED"/>
    <property type="match status" value="1"/>
</dbReference>
<evidence type="ECO:0000256" key="3">
    <source>
        <dbReference type="ARBA" id="ARBA00023224"/>
    </source>
</evidence>
<dbReference type="PANTHER" id="PTHR32089">
    <property type="entry name" value="METHYL-ACCEPTING CHEMOTAXIS PROTEIN MCPB"/>
    <property type="match status" value="1"/>
</dbReference>
<evidence type="ECO:0000259" key="7">
    <source>
        <dbReference type="PROSITE" id="PS50111"/>
    </source>
</evidence>
<dbReference type="EMBL" id="JAMYJR010000032">
    <property type="protein sequence ID" value="MCO8274767.1"/>
    <property type="molecule type" value="Genomic_DNA"/>
</dbReference>
<dbReference type="Pfam" id="PF00015">
    <property type="entry name" value="MCPsignal"/>
    <property type="match status" value="1"/>
</dbReference>
<dbReference type="Gene3D" id="1.10.287.950">
    <property type="entry name" value="Methyl-accepting chemotaxis protein"/>
    <property type="match status" value="1"/>
</dbReference>
<dbReference type="SUPFAM" id="SSF58104">
    <property type="entry name" value="Methyl-accepting chemotaxis protein (MCP) signaling domain"/>
    <property type="match status" value="1"/>
</dbReference>
<keyword evidence="3 5" id="KW-0807">Transducer</keyword>
<dbReference type="InterPro" id="IPR003660">
    <property type="entry name" value="HAMP_dom"/>
</dbReference>
<protein>
    <submittedName>
        <fullName evidence="9">Methyl-accepting chemotaxis protein</fullName>
    </submittedName>
</protein>
<evidence type="ECO:0000256" key="6">
    <source>
        <dbReference type="SAM" id="Phobius"/>
    </source>
</evidence>
<evidence type="ECO:0000256" key="4">
    <source>
        <dbReference type="ARBA" id="ARBA00029447"/>
    </source>
</evidence>
<evidence type="ECO:0000256" key="2">
    <source>
        <dbReference type="ARBA" id="ARBA00022989"/>
    </source>
</evidence>
<dbReference type="Proteomes" id="UP001523369">
    <property type="component" value="Unassembled WGS sequence"/>
</dbReference>
<name>A0ABT1DV94_9ACTN</name>
<evidence type="ECO:0000313" key="10">
    <source>
        <dbReference type="Proteomes" id="UP001523369"/>
    </source>
</evidence>
<dbReference type="SMART" id="SM00304">
    <property type="entry name" value="HAMP"/>
    <property type="match status" value="1"/>
</dbReference>
<dbReference type="SMART" id="SM00283">
    <property type="entry name" value="MA"/>
    <property type="match status" value="1"/>
</dbReference>
<dbReference type="InterPro" id="IPR029151">
    <property type="entry name" value="Sensor-like_sf"/>
</dbReference>
<reference evidence="9 10" key="1">
    <citation type="submission" date="2022-06" db="EMBL/GenBank/DDBJ databases">
        <title>New Species of the Genus Actinoplanes, ActinopZanes ferrugineus.</title>
        <authorList>
            <person name="Ding P."/>
        </authorList>
    </citation>
    <scope>NUCLEOTIDE SEQUENCE [LARGE SCALE GENOMIC DNA]</scope>
    <source>
        <strain evidence="9 10">TRM88003</strain>
    </source>
</reference>
<organism evidence="9 10">
    <name type="scientific">Paractinoplanes aksuensis</name>
    <dbReference type="NCBI Taxonomy" id="2939490"/>
    <lineage>
        <taxon>Bacteria</taxon>
        <taxon>Bacillati</taxon>
        <taxon>Actinomycetota</taxon>
        <taxon>Actinomycetes</taxon>
        <taxon>Micromonosporales</taxon>
        <taxon>Micromonosporaceae</taxon>
        <taxon>Paractinoplanes</taxon>
    </lineage>
</organism>
<dbReference type="InterPro" id="IPR004089">
    <property type="entry name" value="MCPsignal_dom"/>
</dbReference>
<feature type="domain" description="HAMP" evidence="8">
    <location>
        <begin position="389"/>
        <end position="441"/>
    </location>
</feature>
<dbReference type="Gene3D" id="3.30.450.20">
    <property type="entry name" value="PAS domain"/>
    <property type="match status" value="1"/>
</dbReference>
<feature type="transmembrane region" description="Helical" evidence="6">
    <location>
        <begin position="365"/>
        <end position="388"/>
    </location>
</feature>
<dbReference type="PROSITE" id="PS50111">
    <property type="entry name" value="CHEMOTAXIS_TRANSDUC_2"/>
    <property type="match status" value="1"/>
</dbReference>
<keyword evidence="10" id="KW-1185">Reference proteome</keyword>
<accession>A0ABT1DV94</accession>
<keyword evidence="6" id="KW-0472">Membrane</keyword>
<keyword evidence="1 6" id="KW-0812">Transmembrane</keyword>